<evidence type="ECO:0000313" key="5">
    <source>
        <dbReference type="EMBL" id="MCG7941161.1"/>
    </source>
</evidence>
<feature type="domain" description="Glycosyl transferase family 51" evidence="4">
    <location>
        <begin position="54"/>
        <end position="197"/>
    </location>
</feature>
<dbReference type="GO" id="GO:0030288">
    <property type="term" value="C:outer membrane-bounded periplasmic space"/>
    <property type="evidence" value="ECO:0007669"/>
    <property type="project" value="TreeGrafter"/>
</dbReference>
<evidence type="ECO:0000256" key="1">
    <source>
        <dbReference type="ARBA" id="ARBA00004752"/>
    </source>
</evidence>
<dbReference type="InterPro" id="IPR001264">
    <property type="entry name" value="Glyco_trans_51"/>
</dbReference>
<keyword evidence="3" id="KW-1133">Transmembrane helix</keyword>
<protein>
    <submittedName>
        <fullName evidence="5">Transglycosylase domain-containing protein</fullName>
    </submittedName>
</protein>
<reference evidence="5" key="1">
    <citation type="journal article" date="2021" name="Proc. Natl. Acad. Sci. U.S.A.">
        <title>Global biogeography of chemosynthetic symbionts reveals both localized and globally distributed symbiont groups. .</title>
        <authorList>
            <person name="Osvatic J.T."/>
            <person name="Wilkins L.G.E."/>
            <person name="Leibrecht L."/>
            <person name="Leray M."/>
            <person name="Zauner S."/>
            <person name="Polzin J."/>
            <person name="Camacho Y."/>
            <person name="Gros O."/>
            <person name="van Gils J.A."/>
            <person name="Eisen J.A."/>
            <person name="Petersen J.M."/>
            <person name="Yuen B."/>
        </authorList>
    </citation>
    <scope>NUCLEOTIDE SEQUENCE</scope>
    <source>
        <strain evidence="5">MAGL173</strain>
    </source>
</reference>
<feature type="transmembrane region" description="Helical" evidence="3">
    <location>
        <begin position="12"/>
        <end position="30"/>
    </location>
</feature>
<sequence length="238" mass="27220">MESQKPVKTLSRTLITASLLLLAIAGYYGWELQAAYRYTIDRVIPQESAAPYPLTVSSLTANQQAALLKIEDPNFYHHSGIDLKTPGAGITTITQALVKKIYFERFTPGIAKIKQTLLARFVLDPLMSKEKQLRRFINTVYLGPNAKDFEQAAHHYFNRSFDEISDDQFLALVAMIIAPETFNINKHPARNKLRVARLKHVINGDYEPKGLFDLYYGRVDRETLQNLPPLSYFESYYQ</sequence>
<dbReference type="AlphaFoldDB" id="A0A9E4N1M4"/>
<dbReference type="InterPro" id="IPR050396">
    <property type="entry name" value="Glycosyltr_51/Transpeptidase"/>
</dbReference>
<keyword evidence="3" id="KW-0472">Membrane</keyword>
<dbReference type="InterPro" id="IPR036950">
    <property type="entry name" value="PBP_transglycosylase"/>
</dbReference>
<comment type="caution">
    <text evidence="5">The sequence shown here is derived from an EMBL/GenBank/DDBJ whole genome shotgun (WGS) entry which is preliminary data.</text>
</comment>
<dbReference type="Proteomes" id="UP000886687">
    <property type="component" value="Unassembled WGS sequence"/>
</dbReference>
<dbReference type="GO" id="GO:0008955">
    <property type="term" value="F:peptidoglycan glycosyltransferase activity"/>
    <property type="evidence" value="ECO:0007669"/>
    <property type="project" value="TreeGrafter"/>
</dbReference>
<keyword evidence="3" id="KW-0812">Transmembrane</keyword>
<organism evidence="5 6">
    <name type="scientific">Candidatus Thiodiazotropha lotti</name>
    <dbReference type="NCBI Taxonomy" id="2792787"/>
    <lineage>
        <taxon>Bacteria</taxon>
        <taxon>Pseudomonadati</taxon>
        <taxon>Pseudomonadota</taxon>
        <taxon>Gammaproteobacteria</taxon>
        <taxon>Chromatiales</taxon>
        <taxon>Sedimenticolaceae</taxon>
        <taxon>Candidatus Thiodiazotropha</taxon>
    </lineage>
</organism>
<keyword evidence="2" id="KW-0808">Transferase</keyword>
<evidence type="ECO:0000256" key="2">
    <source>
        <dbReference type="ARBA" id="ARBA00022679"/>
    </source>
</evidence>
<evidence type="ECO:0000259" key="4">
    <source>
        <dbReference type="Pfam" id="PF00912"/>
    </source>
</evidence>
<evidence type="ECO:0000313" key="6">
    <source>
        <dbReference type="Proteomes" id="UP000886687"/>
    </source>
</evidence>
<dbReference type="PANTHER" id="PTHR32282">
    <property type="entry name" value="BINDING PROTEIN TRANSPEPTIDASE, PUTATIVE-RELATED"/>
    <property type="match status" value="1"/>
</dbReference>
<dbReference type="GO" id="GO:0009252">
    <property type="term" value="P:peptidoglycan biosynthetic process"/>
    <property type="evidence" value="ECO:0007669"/>
    <property type="project" value="TreeGrafter"/>
</dbReference>
<dbReference type="Pfam" id="PF00912">
    <property type="entry name" value="Transgly"/>
    <property type="match status" value="1"/>
</dbReference>
<name>A0A9E4N1M4_9GAMM</name>
<comment type="pathway">
    <text evidence="1">Cell wall biogenesis; peptidoglycan biosynthesis.</text>
</comment>
<dbReference type="PANTHER" id="PTHR32282:SF33">
    <property type="entry name" value="PEPTIDOGLYCAN GLYCOSYLTRANSFERASE"/>
    <property type="match status" value="1"/>
</dbReference>
<evidence type="ECO:0000256" key="3">
    <source>
        <dbReference type="SAM" id="Phobius"/>
    </source>
</evidence>
<dbReference type="InterPro" id="IPR023346">
    <property type="entry name" value="Lysozyme-like_dom_sf"/>
</dbReference>
<gene>
    <name evidence="5" type="ORF">JAZ04_20195</name>
</gene>
<accession>A0A9E4N1M4</accession>
<dbReference type="SUPFAM" id="SSF53955">
    <property type="entry name" value="Lysozyme-like"/>
    <property type="match status" value="1"/>
</dbReference>
<dbReference type="EMBL" id="JAEPDI010000023">
    <property type="protein sequence ID" value="MCG7941161.1"/>
    <property type="molecule type" value="Genomic_DNA"/>
</dbReference>
<proteinExistence type="predicted"/>
<dbReference type="Gene3D" id="1.10.3810.10">
    <property type="entry name" value="Biosynthetic peptidoglycan transglycosylase-like"/>
    <property type="match status" value="1"/>
</dbReference>